<evidence type="ECO:0000256" key="2">
    <source>
        <dbReference type="ARBA" id="ARBA00022692"/>
    </source>
</evidence>
<dbReference type="Proteomes" id="UP001108240">
    <property type="component" value="Unplaced"/>
</dbReference>
<accession>A0A8C1BCJ6</accession>
<evidence type="ECO:0000313" key="10">
    <source>
        <dbReference type="Ensembl" id="ENSCCRP00000029613.2"/>
    </source>
</evidence>
<dbReference type="PANTHER" id="PTHR23037">
    <property type="entry name" value="CYTOKINE RECEPTOR"/>
    <property type="match status" value="1"/>
</dbReference>
<dbReference type="GO" id="GO:0016064">
    <property type="term" value="P:immunoglobulin mediated immune response"/>
    <property type="evidence" value="ECO:0007669"/>
    <property type="project" value="TreeGrafter"/>
</dbReference>
<dbReference type="PANTHER" id="PTHR23037:SF42">
    <property type="entry name" value="CYTOKINE RECEPTOR COMMON SUBUNIT GAMMA ISOFORM X1-RELATED"/>
    <property type="match status" value="1"/>
</dbReference>
<comment type="subcellular location">
    <subcellularLocation>
        <location evidence="1">Membrane</location>
        <topology evidence="1">Single-pass membrane protein</topology>
    </subcellularLocation>
</comment>
<dbReference type="Pfam" id="PF09238">
    <property type="entry name" value="IL4Ra_N"/>
    <property type="match status" value="1"/>
</dbReference>
<dbReference type="InterPro" id="IPR015319">
    <property type="entry name" value="IL-4_rcpt-alpha_N"/>
</dbReference>
<evidence type="ECO:0000256" key="3">
    <source>
        <dbReference type="ARBA" id="ARBA00022729"/>
    </source>
</evidence>
<reference evidence="10" key="1">
    <citation type="submission" date="2025-08" db="UniProtKB">
        <authorList>
            <consortium name="Ensembl"/>
        </authorList>
    </citation>
    <scope>IDENTIFICATION</scope>
</reference>
<protein>
    <recommendedName>
        <fullName evidence="9">Interleukin-4 receptor alpha N-terminal domain-containing protein</fullName>
    </recommendedName>
</protein>
<reference evidence="10" key="2">
    <citation type="submission" date="2025-09" db="UniProtKB">
        <authorList>
            <consortium name="Ensembl"/>
        </authorList>
    </citation>
    <scope>IDENTIFICATION</scope>
</reference>
<evidence type="ECO:0000256" key="5">
    <source>
        <dbReference type="ARBA" id="ARBA00023136"/>
    </source>
</evidence>
<dbReference type="InterPro" id="IPR036116">
    <property type="entry name" value="FN3_sf"/>
</dbReference>
<evidence type="ECO:0000256" key="1">
    <source>
        <dbReference type="ARBA" id="ARBA00004167"/>
    </source>
</evidence>
<dbReference type="GeneTree" id="ENSGT00530000069547"/>
<evidence type="ECO:0000256" key="4">
    <source>
        <dbReference type="ARBA" id="ARBA00022989"/>
    </source>
</evidence>
<dbReference type="Gene3D" id="2.60.40.10">
    <property type="entry name" value="Immunoglobulins"/>
    <property type="match status" value="2"/>
</dbReference>
<name>A0A8C1BCJ6_CYPCA</name>
<dbReference type="Ensembl" id="ENSCCRT00000032129.2">
    <property type="protein sequence ID" value="ENSCCRP00000029613.2"/>
    <property type="gene ID" value="ENSCCRG00000076026.1"/>
</dbReference>
<evidence type="ECO:0000313" key="11">
    <source>
        <dbReference type="Proteomes" id="UP001108240"/>
    </source>
</evidence>
<evidence type="ECO:0000256" key="7">
    <source>
        <dbReference type="SAM" id="Phobius"/>
    </source>
</evidence>
<organism evidence="10 11">
    <name type="scientific">Cyprinus carpio carpio</name>
    <dbReference type="NCBI Taxonomy" id="630221"/>
    <lineage>
        <taxon>Eukaryota</taxon>
        <taxon>Metazoa</taxon>
        <taxon>Chordata</taxon>
        <taxon>Craniata</taxon>
        <taxon>Vertebrata</taxon>
        <taxon>Euteleostomi</taxon>
        <taxon>Actinopterygii</taxon>
        <taxon>Neopterygii</taxon>
        <taxon>Teleostei</taxon>
        <taxon>Ostariophysi</taxon>
        <taxon>Cypriniformes</taxon>
        <taxon>Cyprinidae</taxon>
        <taxon>Cyprininae</taxon>
        <taxon>Cyprinus</taxon>
    </lineage>
</organism>
<dbReference type="GO" id="GO:0009897">
    <property type="term" value="C:external side of plasma membrane"/>
    <property type="evidence" value="ECO:0007669"/>
    <property type="project" value="TreeGrafter"/>
</dbReference>
<evidence type="ECO:0000256" key="6">
    <source>
        <dbReference type="ARBA" id="ARBA00023170"/>
    </source>
</evidence>
<keyword evidence="4 7" id="KW-1133">Transmembrane helix</keyword>
<feature type="domain" description="Interleukin-4 receptor alpha N-terminal" evidence="9">
    <location>
        <begin position="26"/>
        <end position="107"/>
    </location>
</feature>
<dbReference type="SUPFAM" id="SSF49265">
    <property type="entry name" value="Fibronectin type III"/>
    <property type="match status" value="2"/>
</dbReference>
<evidence type="ECO:0000259" key="9">
    <source>
        <dbReference type="Pfam" id="PF09238"/>
    </source>
</evidence>
<evidence type="ECO:0000256" key="8">
    <source>
        <dbReference type="SAM" id="SignalP"/>
    </source>
</evidence>
<keyword evidence="2 7" id="KW-0812">Transmembrane</keyword>
<dbReference type="AlphaFoldDB" id="A0A8C1BCJ6"/>
<keyword evidence="11" id="KW-1185">Reference proteome</keyword>
<keyword evidence="6" id="KW-0675">Receptor</keyword>
<feature type="transmembrane region" description="Helical" evidence="7">
    <location>
        <begin position="219"/>
        <end position="240"/>
    </location>
</feature>
<keyword evidence="3 8" id="KW-0732">Signal</keyword>
<feature type="signal peptide" evidence="8">
    <location>
        <begin position="1"/>
        <end position="19"/>
    </location>
</feature>
<proteinExistence type="predicted"/>
<feature type="chain" id="PRO_5039895740" description="Interleukin-4 receptor alpha N-terminal domain-containing protein" evidence="8">
    <location>
        <begin position="20"/>
        <end position="493"/>
    </location>
</feature>
<dbReference type="GO" id="GO:0004896">
    <property type="term" value="F:cytokine receptor activity"/>
    <property type="evidence" value="ECO:0007669"/>
    <property type="project" value="InterPro"/>
</dbReference>
<sequence>MFSTFKCQIFFILICIALCYEPTKEDLKCFNDFETEMKCSLSSERLQNCSGHKLNITHPYTCIFERNHHSDNCECNITVEGFVLTEIFNTTLLEGSNVLLYKTFVTSDFIKPKSPVLSVQKFENGNFNVTWDDQYEKHFFESLRINLTYGIKGGHKNISKTVPNTVRSYEIVAKNLLPNTNYILTATMSTDYNNHSIPSDQSATVEFTTSSSPTEIAKIIIPSLCVGLIVIICIIFICILRMKTNWWDKVSKPKIDGNLGEEKGHILPPSVTKFSPIQAEIPTLDLQEDKKLISALSVDTYNEKVESAPVDYGQAAPDSTTNIALRVVDALDKLFESHPIPNNRSLSPPNNPVAMSTSYKSVNGISSSREHNRANRDSGNCSGLLGFSNKSYLESSTDDSVFLDTRDIQFNAPTNDTLESPYQDFSLLEKGNDPDVCVNLSKGVGADEKSIMKNLITSTNPLYPPLILDDGNVTPSDEGYQAFQGLTKSTEGQ</sequence>
<dbReference type="InterPro" id="IPR013783">
    <property type="entry name" value="Ig-like_fold"/>
</dbReference>
<keyword evidence="5 7" id="KW-0472">Membrane</keyword>
<dbReference type="GO" id="GO:0002532">
    <property type="term" value="P:production of molecular mediator involved in inflammatory response"/>
    <property type="evidence" value="ECO:0007669"/>
    <property type="project" value="InterPro"/>
</dbReference>